<protein>
    <recommendedName>
        <fullName evidence="1">Protein kinase domain-containing protein</fullName>
    </recommendedName>
</protein>
<name>A0AA40EDR5_9PEZI</name>
<dbReference type="Proteomes" id="UP001172101">
    <property type="component" value="Unassembled WGS sequence"/>
</dbReference>
<accession>A0AA40EDR5</accession>
<reference evidence="2" key="1">
    <citation type="submission" date="2023-06" db="EMBL/GenBank/DDBJ databases">
        <title>Genome-scale phylogeny and comparative genomics of the fungal order Sordariales.</title>
        <authorList>
            <consortium name="Lawrence Berkeley National Laboratory"/>
            <person name="Hensen N."/>
            <person name="Bonometti L."/>
            <person name="Westerberg I."/>
            <person name="Brannstrom I.O."/>
            <person name="Guillou S."/>
            <person name="Cros-Aarteil S."/>
            <person name="Calhoun S."/>
            <person name="Haridas S."/>
            <person name="Kuo A."/>
            <person name="Mondo S."/>
            <person name="Pangilinan J."/>
            <person name="Riley R."/>
            <person name="LaButti K."/>
            <person name="Andreopoulos B."/>
            <person name="Lipzen A."/>
            <person name="Chen C."/>
            <person name="Yanf M."/>
            <person name="Daum C."/>
            <person name="Ng V."/>
            <person name="Clum A."/>
            <person name="Steindorff A."/>
            <person name="Ohm R."/>
            <person name="Martin F."/>
            <person name="Silar P."/>
            <person name="Natvig D."/>
            <person name="Lalanne C."/>
            <person name="Gautier V."/>
            <person name="Ament-velasquez S.L."/>
            <person name="Kruys A."/>
            <person name="Hutchinson M.I."/>
            <person name="Powell A.J."/>
            <person name="Barry K."/>
            <person name="Miller A.N."/>
            <person name="Grigoriev I.V."/>
            <person name="Debuchy R."/>
            <person name="Gladieux P."/>
            <person name="Thoren M.H."/>
            <person name="Johannesson H."/>
        </authorList>
    </citation>
    <scope>NUCLEOTIDE SEQUENCE</scope>
    <source>
        <strain evidence="2">SMH2392-1A</strain>
    </source>
</reference>
<evidence type="ECO:0000313" key="2">
    <source>
        <dbReference type="EMBL" id="KAK0734632.1"/>
    </source>
</evidence>
<dbReference type="InterPro" id="IPR011009">
    <property type="entry name" value="Kinase-like_dom_sf"/>
</dbReference>
<dbReference type="AlphaFoldDB" id="A0AA40EDR5"/>
<keyword evidence="3" id="KW-1185">Reference proteome</keyword>
<organism evidence="2 3">
    <name type="scientific">Lasiosphaeria miniovina</name>
    <dbReference type="NCBI Taxonomy" id="1954250"/>
    <lineage>
        <taxon>Eukaryota</taxon>
        <taxon>Fungi</taxon>
        <taxon>Dikarya</taxon>
        <taxon>Ascomycota</taxon>
        <taxon>Pezizomycotina</taxon>
        <taxon>Sordariomycetes</taxon>
        <taxon>Sordariomycetidae</taxon>
        <taxon>Sordariales</taxon>
        <taxon>Lasiosphaeriaceae</taxon>
        <taxon>Lasiosphaeria</taxon>
    </lineage>
</organism>
<dbReference type="GO" id="GO:0004672">
    <property type="term" value="F:protein kinase activity"/>
    <property type="evidence" value="ECO:0007669"/>
    <property type="project" value="InterPro"/>
</dbReference>
<dbReference type="Gene3D" id="1.10.510.10">
    <property type="entry name" value="Transferase(Phosphotransferase) domain 1"/>
    <property type="match status" value="1"/>
</dbReference>
<evidence type="ECO:0000259" key="1">
    <source>
        <dbReference type="PROSITE" id="PS50011"/>
    </source>
</evidence>
<dbReference type="RefSeq" id="XP_060303509.1">
    <property type="nucleotide sequence ID" value="XM_060444701.1"/>
</dbReference>
<comment type="caution">
    <text evidence="2">The sequence shown here is derived from an EMBL/GenBank/DDBJ whole genome shotgun (WGS) entry which is preliminary data.</text>
</comment>
<dbReference type="EMBL" id="JAUIRO010000001">
    <property type="protein sequence ID" value="KAK0734632.1"/>
    <property type="molecule type" value="Genomic_DNA"/>
</dbReference>
<feature type="domain" description="Protein kinase" evidence="1">
    <location>
        <begin position="33"/>
        <end position="449"/>
    </location>
</feature>
<gene>
    <name evidence="2" type="ORF">B0T26DRAFT_746510</name>
</gene>
<dbReference type="GO" id="GO:0005524">
    <property type="term" value="F:ATP binding"/>
    <property type="evidence" value="ECO:0007669"/>
    <property type="project" value="InterPro"/>
</dbReference>
<dbReference type="SUPFAM" id="SSF56112">
    <property type="entry name" value="Protein kinase-like (PK-like)"/>
    <property type="match status" value="1"/>
</dbReference>
<dbReference type="GeneID" id="85327971"/>
<dbReference type="PROSITE" id="PS50011">
    <property type="entry name" value="PROTEIN_KINASE_DOM"/>
    <property type="match status" value="1"/>
</dbReference>
<proteinExistence type="predicted"/>
<evidence type="ECO:0000313" key="3">
    <source>
        <dbReference type="Proteomes" id="UP001172101"/>
    </source>
</evidence>
<dbReference type="InterPro" id="IPR000719">
    <property type="entry name" value="Prot_kinase_dom"/>
</dbReference>
<dbReference type="PANTHER" id="PTHR37542:SF3">
    <property type="entry name" value="PRION-INHIBITION AND PROPAGATION HELO DOMAIN-CONTAINING PROTEIN"/>
    <property type="match status" value="1"/>
</dbReference>
<sequence>MIVVGSAIDDASLQLIRAAVRSDPDTSSLRSGIERRALLGEQSSSEVTAAMMHVEPLSLSMFDLPDDFPTAARFLAQKTTQPDDGSDSIPLLDWYLFERKDFDPNISPEDKQKLSSRMQRLVMLLRKPRSPAFMTPQAGGYIHDASSSCWWLVLHFPLELRLSLHYQLPSSTHLTPVSLLSLVRSKTAPKPRLEARIALASAICTTFSELYTSGWLHKGVRSDNILFRTSSLDPLLPSTTGGNQSPLPRQDSPSHMATLLQSFLVAGFDYSRQESEGATIDKAKTSGNVAVAMYRHPNYQGDAAQGYNVQHDMYSLGLVLVEIALWMLISSFLDAKPAAAAAAAAGICSSCRKKRGRRGSTSARAGGQADGSASSAVILSSDMKLFHEPHAVELRRRVLSRADSELGFRVGSKYYGAVKFCLEMDDGRLGAAGAAAEEDGLAIPFHPAMEFYNNVVVPLASASHGSL</sequence>
<dbReference type="PANTHER" id="PTHR37542">
    <property type="entry name" value="HELO DOMAIN-CONTAINING PROTEIN-RELATED"/>
    <property type="match status" value="1"/>
</dbReference>